<name>A0A6H2A231_9ZZZZ</name>
<dbReference type="AlphaFoldDB" id="A0A6H2A231"/>
<reference evidence="2" key="1">
    <citation type="submission" date="2020-03" db="EMBL/GenBank/DDBJ databases">
        <title>The deep terrestrial virosphere.</title>
        <authorList>
            <person name="Holmfeldt K."/>
            <person name="Nilsson E."/>
            <person name="Simone D."/>
            <person name="Lopez-Fernandez M."/>
            <person name="Wu X."/>
            <person name="de Brujin I."/>
            <person name="Lundin D."/>
            <person name="Andersson A."/>
            <person name="Bertilsson S."/>
            <person name="Dopson M."/>
        </authorList>
    </citation>
    <scope>NUCLEOTIDE SEQUENCE</scope>
    <source>
        <strain evidence="2">TM448A03751</strain>
    </source>
</reference>
<gene>
    <name evidence="2" type="ORF">TM448A03751_0011</name>
</gene>
<protein>
    <submittedName>
        <fullName evidence="2">Uncharacterized protein</fullName>
    </submittedName>
</protein>
<feature type="compositionally biased region" description="Basic and acidic residues" evidence="1">
    <location>
        <begin position="53"/>
        <end position="70"/>
    </location>
</feature>
<sequence>MDYIIIDQDDLNMVNPVECGDIPAVQRSILEKLKNGRTPRVFVEVPFDVNVKVKEDKIGEAPKSKAKPDKGPGGPGDRAVRPGDEGDTPELGQGSGNTEPGPGAEN</sequence>
<evidence type="ECO:0000256" key="1">
    <source>
        <dbReference type="SAM" id="MobiDB-lite"/>
    </source>
</evidence>
<accession>A0A6H2A231</accession>
<dbReference type="EMBL" id="MT144436">
    <property type="protein sequence ID" value="QJA53627.1"/>
    <property type="molecule type" value="Genomic_DNA"/>
</dbReference>
<proteinExistence type="predicted"/>
<feature type="region of interest" description="Disordered" evidence="1">
    <location>
        <begin position="53"/>
        <end position="106"/>
    </location>
</feature>
<organism evidence="2">
    <name type="scientific">viral metagenome</name>
    <dbReference type="NCBI Taxonomy" id="1070528"/>
    <lineage>
        <taxon>unclassified sequences</taxon>
        <taxon>metagenomes</taxon>
        <taxon>organismal metagenomes</taxon>
    </lineage>
</organism>
<evidence type="ECO:0000313" key="2">
    <source>
        <dbReference type="EMBL" id="QJA53627.1"/>
    </source>
</evidence>